<keyword evidence="3" id="KW-1185">Reference proteome</keyword>
<dbReference type="SUPFAM" id="SSF53335">
    <property type="entry name" value="S-adenosyl-L-methionine-dependent methyltransferases"/>
    <property type="match status" value="1"/>
</dbReference>
<reference evidence="2 3" key="1">
    <citation type="submission" date="2020-08" db="EMBL/GenBank/DDBJ databases">
        <title>Sequencing the genomes of 1000 actinobacteria strains.</title>
        <authorList>
            <person name="Klenk H.-P."/>
        </authorList>
    </citation>
    <scope>NUCLEOTIDE SEQUENCE [LARGE SCALE GENOMIC DNA]</scope>
    <source>
        <strain evidence="2 3">DSM 45362</strain>
    </source>
</reference>
<dbReference type="RefSeq" id="WP_184835979.1">
    <property type="nucleotide sequence ID" value="NZ_JACHMN010000002.1"/>
</dbReference>
<organism evidence="2 3">
    <name type="scientific">Allocatelliglobosispora scoriae</name>
    <dbReference type="NCBI Taxonomy" id="643052"/>
    <lineage>
        <taxon>Bacteria</taxon>
        <taxon>Bacillati</taxon>
        <taxon>Actinomycetota</taxon>
        <taxon>Actinomycetes</taxon>
        <taxon>Micromonosporales</taxon>
        <taxon>Micromonosporaceae</taxon>
        <taxon>Allocatelliglobosispora</taxon>
    </lineage>
</organism>
<keyword evidence="2" id="KW-0489">Methyltransferase</keyword>
<evidence type="ECO:0000313" key="3">
    <source>
        <dbReference type="Proteomes" id="UP000587527"/>
    </source>
</evidence>
<dbReference type="EMBL" id="JACHMN010000002">
    <property type="protein sequence ID" value="MBB5869383.1"/>
    <property type="molecule type" value="Genomic_DNA"/>
</dbReference>
<dbReference type="Pfam" id="PF05175">
    <property type="entry name" value="MTS"/>
    <property type="match status" value="1"/>
</dbReference>
<dbReference type="CDD" id="cd02440">
    <property type="entry name" value="AdoMet_MTases"/>
    <property type="match status" value="1"/>
</dbReference>
<dbReference type="Gene3D" id="3.40.50.150">
    <property type="entry name" value="Vaccinia Virus protein VP39"/>
    <property type="match status" value="1"/>
</dbReference>
<name>A0A841BR46_9ACTN</name>
<dbReference type="GO" id="GO:0032259">
    <property type="term" value="P:methylation"/>
    <property type="evidence" value="ECO:0007669"/>
    <property type="project" value="UniProtKB-KW"/>
</dbReference>
<dbReference type="InterPro" id="IPR029063">
    <property type="entry name" value="SAM-dependent_MTases_sf"/>
</dbReference>
<dbReference type="Proteomes" id="UP000587527">
    <property type="component" value="Unassembled WGS sequence"/>
</dbReference>
<dbReference type="InterPro" id="IPR007848">
    <property type="entry name" value="Small_mtfrase_dom"/>
</dbReference>
<protein>
    <submittedName>
        <fullName evidence="2">Putative RNA methylase</fullName>
    </submittedName>
</protein>
<evidence type="ECO:0000259" key="1">
    <source>
        <dbReference type="Pfam" id="PF05175"/>
    </source>
</evidence>
<sequence length="364" mass="38292">MSLDIDALLAERKADKRLRELGEHLRDLAYSGPGLATAIGAANVDEVLSESAMYAYAADVPDFARADAATVLGHLFVLNRPVPTKVIRGALGKGLTKSLDGLGLLAEADGVTTGRASLTPFRSQYFLSDRLFRSAGTSDVTVERPPQVVMPPHASTFALNAYLGDQPPGAFLDLGCGCGFAAITRRRSHTRVLGIDINPRAVAFSTANAFLNDVDATFAVGDASTVGPAETGGAVAGLAFNTPTGFSLGNAELEADRAMAMVAGAAQRLSATVAQAFVIVEVPQDFESAAEVLEEWFSGYGFRSVRTAEVESPYFRISAADVGRRRVPGRCLLLSDRTEADALLDALAARKTREVVGAVVTVKA</sequence>
<comment type="caution">
    <text evidence="2">The sequence shown here is derived from an EMBL/GenBank/DDBJ whole genome shotgun (WGS) entry which is preliminary data.</text>
</comment>
<feature type="domain" description="Methyltransferase small" evidence="1">
    <location>
        <begin position="163"/>
        <end position="272"/>
    </location>
</feature>
<accession>A0A841BR46</accession>
<gene>
    <name evidence="2" type="ORF">F4553_002762</name>
</gene>
<dbReference type="AlphaFoldDB" id="A0A841BR46"/>
<keyword evidence="2" id="KW-0808">Transferase</keyword>
<dbReference type="GO" id="GO:0008168">
    <property type="term" value="F:methyltransferase activity"/>
    <property type="evidence" value="ECO:0007669"/>
    <property type="project" value="UniProtKB-KW"/>
</dbReference>
<proteinExistence type="predicted"/>
<evidence type="ECO:0000313" key="2">
    <source>
        <dbReference type="EMBL" id="MBB5869383.1"/>
    </source>
</evidence>